<dbReference type="AlphaFoldDB" id="A0A8X9A2J0"/>
<sequence>MFKKIFLLLMETALIKTSPCGYVRPRIVDILGDLQKIKKHDWCMYLLDNLLRTRELWKNNRSKVFSGPLVFLVYDENELGSAKMSTVVKHPASTEDFVENGDGSEELVYIRGVWGAVKHIGDGFKLQRN</sequence>
<keyword evidence="1" id="KW-0732">Signal</keyword>
<reference evidence="2" key="1">
    <citation type="submission" date="2018-01" db="EMBL/GenBank/DDBJ databases">
        <authorList>
            <person name="Mao J.F."/>
        </authorList>
    </citation>
    <scope>NUCLEOTIDE SEQUENCE</scope>
    <source>
        <strain evidence="2">Huo1</strain>
        <tissue evidence="2">Leaf</tissue>
    </source>
</reference>
<dbReference type="Proteomes" id="UP000298416">
    <property type="component" value="Unassembled WGS sequence"/>
</dbReference>
<dbReference type="EMBL" id="PNBA02000005">
    <property type="protein sequence ID" value="KAG6424514.1"/>
    <property type="molecule type" value="Genomic_DNA"/>
</dbReference>
<comment type="caution">
    <text evidence="2">The sequence shown here is derived from an EMBL/GenBank/DDBJ whole genome shotgun (WGS) entry which is preliminary data.</text>
</comment>
<proteinExistence type="predicted"/>
<evidence type="ECO:0000256" key="1">
    <source>
        <dbReference type="SAM" id="SignalP"/>
    </source>
</evidence>
<keyword evidence="3" id="KW-1185">Reference proteome</keyword>
<organism evidence="2">
    <name type="scientific">Salvia splendens</name>
    <name type="common">Scarlet sage</name>
    <dbReference type="NCBI Taxonomy" id="180675"/>
    <lineage>
        <taxon>Eukaryota</taxon>
        <taxon>Viridiplantae</taxon>
        <taxon>Streptophyta</taxon>
        <taxon>Embryophyta</taxon>
        <taxon>Tracheophyta</taxon>
        <taxon>Spermatophyta</taxon>
        <taxon>Magnoliopsida</taxon>
        <taxon>eudicotyledons</taxon>
        <taxon>Gunneridae</taxon>
        <taxon>Pentapetalae</taxon>
        <taxon>asterids</taxon>
        <taxon>lamiids</taxon>
        <taxon>Lamiales</taxon>
        <taxon>Lamiaceae</taxon>
        <taxon>Nepetoideae</taxon>
        <taxon>Mentheae</taxon>
        <taxon>Salviinae</taxon>
        <taxon>Salvia</taxon>
        <taxon>Salvia subgen. Calosphace</taxon>
        <taxon>core Calosphace</taxon>
    </lineage>
</organism>
<evidence type="ECO:0000313" key="3">
    <source>
        <dbReference type="Proteomes" id="UP000298416"/>
    </source>
</evidence>
<evidence type="ECO:0000313" key="2">
    <source>
        <dbReference type="EMBL" id="KAG6424514.1"/>
    </source>
</evidence>
<gene>
    <name evidence="2" type="ORF">SASPL_114932</name>
</gene>
<feature type="signal peptide" evidence="1">
    <location>
        <begin position="1"/>
        <end position="17"/>
    </location>
</feature>
<protein>
    <submittedName>
        <fullName evidence="2">Uncharacterized protein</fullName>
    </submittedName>
</protein>
<reference evidence="2" key="2">
    <citation type="submission" date="2020-08" db="EMBL/GenBank/DDBJ databases">
        <title>Plant Genome Project.</title>
        <authorList>
            <person name="Zhang R.-G."/>
        </authorList>
    </citation>
    <scope>NUCLEOTIDE SEQUENCE</scope>
    <source>
        <strain evidence="2">Huo1</strain>
        <tissue evidence="2">Leaf</tissue>
    </source>
</reference>
<feature type="chain" id="PRO_5036462092" evidence="1">
    <location>
        <begin position="18"/>
        <end position="129"/>
    </location>
</feature>
<accession>A0A8X9A2J0</accession>
<name>A0A8X9A2J0_SALSN</name>